<evidence type="ECO:0000313" key="2">
    <source>
        <dbReference type="EMBL" id="RGV30507.1"/>
    </source>
</evidence>
<proteinExistence type="predicted"/>
<reference evidence="4 5" key="1">
    <citation type="submission" date="2018-08" db="EMBL/GenBank/DDBJ databases">
        <title>A genome reference for cultivated species of the human gut microbiota.</title>
        <authorList>
            <person name="Zou Y."/>
            <person name="Xue W."/>
            <person name="Luo G."/>
        </authorList>
    </citation>
    <scope>NUCLEOTIDE SEQUENCE [LARGE SCALE GENOMIC DNA]</scope>
    <source>
        <strain evidence="2 4">AF14-6AC</strain>
        <strain evidence="1 5">AF16-14</strain>
        <strain evidence="3 6">OF03-11</strain>
    </source>
</reference>
<dbReference type="Proteomes" id="UP000284434">
    <property type="component" value="Unassembled WGS sequence"/>
</dbReference>
<dbReference type="EMBL" id="QRYC01000004">
    <property type="protein sequence ID" value="RGU57842.1"/>
    <property type="molecule type" value="Genomic_DNA"/>
</dbReference>
<evidence type="ECO:0000313" key="4">
    <source>
        <dbReference type="Proteomes" id="UP000283426"/>
    </source>
</evidence>
<dbReference type="EMBL" id="QRYW01000001">
    <property type="protein sequence ID" value="RGV30507.1"/>
    <property type="molecule type" value="Genomic_DNA"/>
</dbReference>
<gene>
    <name evidence="2" type="ORF">DWW24_00045</name>
    <name evidence="1" type="ORF">DWW57_04945</name>
    <name evidence="3" type="ORF">DXA53_05880</name>
</gene>
<evidence type="ECO:0000313" key="6">
    <source>
        <dbReference type="Proteomes" id="UP000284434"/>
    </source>
</evidence>
<protein>
    <submittedName>
        <fullName evidence="1">DUF4843 domain-containing protein</fullName>
    </submittedName>
</protein>
<evidence type="ECO:0000313" key="1">
    <source>
        <dbReference type="EMBL" id="RGU57842.1"/>
    </source>
</evidence>
<dbReference type="Proteomes" id="UP000284243">
    <property type="component" value="Unassembled WGS sequence"/>
</dbReference>
<comment type="caution">
    <text evidence="1">The sequence shown here is derived from an EMBL/GenBank/DDBJ whole genome shotgun (WGS) entry which is preliminary data.</text>
</comment>
<accession>A0A412TVH2</accession>
<evidence type="ECO:0000313" key="3">
    <source>
        <dbReference type="EMBL" id="RGY08176.1"/>
    </source>
</evidence>
<dbReference type="EMBL" id="QSCO01000006">
    <property type="protein sequence ID" value="RGY08176.1"/>
    <property type="molecule type" value="Genomic_DNA"/>
</dbReference>
<sequence length="309" mass="35445">MKKRKNALYFRCRKVNWITVKYRHMNRINKWIWVAAMAGISIACQKENVGLYNRGDSMVYFQVQNFSGSNGAEGYTTRTNFSFVDYAAAYTSVVFNAKVKLLGEVKDYDRALKVVVDEEQTTMTSYDAVTNPDGGYMMDFDTLKIKAGSNEGTVGVRFMRNASIKKQVDTLVLKLEANQYFEVLNAYKSSNVWSNTTADTIDGTRYTFLISEIYTQPSRWGDVAADQYFGKWNPVRYAYINGFFGFTTTDWTWATGKVSKGRMPFYARELQSELQRRADEGDPVYDEDGSYMQLPDAYRVDYSNVVLKP</sequence>
<evidence type="ECO:0000313" key="5">
    <source>
        <dbReference type="Proteomes" id="UP000284243"/>
    </source>
</evidence>
<name>A0A412TVH2_9BACT</name>
<dbReference type="Proteomes" id="UP000283426">
    <property type="component" value="Unassembled WGS sequence"/>
</dbReference>
<dbReference type="AlphaFoldDB" id="A0A412TVH2"/>
<organism evidence="1 5">
    <name type="scientific">Odoribacter splanchnicus</name>
    <dbReference type="NCBI Taxonomy" id="28118"/>
    <lineage>
        <taxon>Bacteria</taxon>
        <taxon>Pseudomonadati</taxon>
        <taxon>Bacteroidota</taxon>
        <taxon>Bacteroidia</taxon>
        <taxon>Bacteroidales</taxon>
        <taxon>Odoribacteraceae</taxon>
        <taxon>Odoribacter</taxon>
    </lineage>
</organism>